<evidence type="ECO:0000313" key="2">
    <source>
        <dbReference type="Proteomes" id="UP000724584"/>
    </source>
</evidence>
<organism evidence="1 2">
    <name type="scientific">Chaetomium tenue</name>
    <dbReference type="NCBI Taxonomy" id="1854479"/>
    <lineage>
        <taxon>Eukaryota</taxon>
        <taxon>Fungi</taxon>
        <taxon>Dikarya</taxon>
        <taxon>Ascomycota</taxon>
        <taxon>Pezizomycotina</taxon>
        <taxon>Sordariomycetes</taxon>
        <taxon>Sordariomycetidae</taxon>
        <taxon>Sordariales</taxon>
        <taxon>Chaetomiaceae</taxon>
        <taxon>Chaetomium</taxon>
    </lineage>
</organism>
<protein>
    <submittedName>
        <fullName evidence="1">Uncharacterized protein</fullName>
    </submittedName>
</protein>
<accession>A0ACB7PDC5</accession>
<name>A0ACB7PDC5_9PEZI</name>
<proteinExistence type="predicted"/>
<keyword evidence="2" id="KW-1185">Reference proteome</keyword>
<gene>
    <name evidence="1" type="ORF">F5144DRAFT_649762</name>
</gene>
<dbReference type="Proteomes" id="UP000724584">
    <property type="component" value="Unassembled WGS sequence"/>
</dbReference>
<comment type="caution">
    <text evidence="1">The sequence shown here is derived from an EMBL/GenBank/DDBJ whole genome shotgun (WGS) entry which is preliminary data.</text>
</comment>
<sequence>MAGDSKSPGTGTRGIKDDIIAKLDETALPSLKNFFEGLQVEVMGSEATVDLIENMQKDTDGRAFLKMIDDVVSTQNSRYNNLNNNLNKQASEAEVTISNLRAAVTAGNTELNNYKEALNRTRVERDTWEKAATKIRTSGSGDNDGPNDRDGSIPHPAAFTGDEKDTAKRTSQFRTWQTRVMGRWVSRPQEFNTEGKKIIYASALLEGSAATGVFTGVQKVTANPSDSATWPWETATDFMDHLARKYATMDLAADAENKLRSLSQKDEFAAFSDFLTEYTNLTDVCDWDGTARVRGFRERLSKRMREALNMQINTPERNDFEGWVKMAQTLAINMEGEDHLRKAASNNNGSQNRSNSNGGKAEDPDAMDLDQMRINLAKIPEEEKLRRANDGLCFNCGKAGHQARQCRRPTYPGRSGRGGSRGGGQRGGYGGAYNSQGYSQGYYNPQQGGDNNYFGGAYQQKRALNGPGNNANTGNSGNYQGPPTRRGEMRGDFRGGRNPQVRFLNVQNPGHVVGEVDSEDGWSGDGQPTTDYEGRSEDRSSRGNA</sequence>
<evidence type="ECO:0000313" key="1">
    <source>
        <dbReference type="EMBL" id="KAH6632197.1"/>
    </source>
</evidence>
<reference evidence="1 2" key="1">
    <citation type="journal article" date="2021" name="Nat. Commun.">
        <title>Genetic determinants of endophytism in the Arabidopsis root mycobiome.</title>
        <authorList>
            <person name="Mesny F."/>
            <person name="Miyauchi S."/>
            <person name="Thiergart T."/>
            <person name="Pickel B."/>
            <person name="Atanasova L."/>
            <person name="Karlsson M."/>
            <person name="Huettel B."/>
            <person name="Barry K.W."/>
            <person name="Haridas S."/>
            <person name="Chen C."/>
            <person name="Bauer D."/>
            <person name="Andreopoulos W."/>
            <person name="Pangilinan J."/>
            <person name="LaButti K."/>
            <person name="Riley R."/>
            <person name="Lipzen A."/>
            <person name="Clum A."/>
            <person name="Drula E."/>
            <person name="Henrissat B."/>
            <person name="Kohler A."/>
            <person name="Grigoriev I.V."/>
            <person name="Martin F.M."/>
            <person name="Hacquard S."/>
        </authorList>
    </citation>
    <scope>NUCLEOTIDE SEQUENCE [LARGE SCALE GENOMIC DNA]</scope>
    <source>
        <strain evidence="1 2">MPI-SDFR-AT-0079</strain>
    </source>
</reference>
<dbReference type="EMBL" id="JAGIZQ010000004">
    <property type="protein sequence ID" value="KAH6632197.1"/>
    <property type="molecule type" value="Genomic_DNA"/>
</dbReference>